<dbReference type="GO" id="GO:0000278">
    <property type="term" value="P:mitotic cell cycle"/>
    <property type="evidence" value="ECO:0007669"/>
    <property type="project" value="TreeGrafter"/>
</dbReference>
<keyword evidence="3" id="KW-0597">Phosphoprotein</keyword>
<keyword evidence="5" id="KW-0677">Repeat</keyword>
<dbReference type="InterPro" id="IPR055339">
    <property type="entry name" value="HMG-box_WDHD1"/>
</dbReference>
<dbReference type="AlphaFoldDB" id="A0A2I3H1S5"/>
<dbReference type="PANTHER" id="PTHR19932">
    <property type="entry name" value="WD REPEAT AND HMG-BOX DNA BINDING PROTEIN"/>
    <property type="match status" value="1"/>
</dbReference>
<name>A0A2I3H1S5_NOMLE</name>
<keyword evidence="6" id="KW-0832">Ubl conjugation</keyword>
<accession>A0A2I3H1S5</accession>
<dbReference type="Pfam" id="PF20946">
    <property type="entry name" value="Ctf4_C"/>
    <property type="match status" value="1"/>
</dbReference>
<feature type="DNA-binding region" description="HMG box" evidence="15">
    <location>
        <begin position="986"/>
        <end position="1055"/>
    </location>
</feature>
<feature type="compositionally biased region" description="Polar residues" evidence="16">
    <location>
        <begin position="848"/>
        <end position="857"/>
    </location>
</feature>
<dbReference type="InParanoid" id="A0A2I3H1S5"/>
<dbReference type="Pfam" id="PF24817">
    <property type="entry name" value="WD40_WDHD1_1st"/>
    <property type="match status" value="1"/>
</dbReference>
<dbReference type="PANTHER" id="PTHR19932:SF10">
    <property type="entry name" value="WD REPEAT AND HMG-BOX DNA-BINDING PROTEIN 1"/>
    <property type="match status" value="1"/>
</dbReference>
<feature type="repeat" description="WD" evidence="14">
    <location>
        <begin position="132"/>
        <end position="173"/>
    </location>
</feature>
<keyword evidence="4 14" id="KW-0853">WD repeat</keyword>
<dbReference type="EMBL" id="ADFV01040329">
    <property type="status" value="NOT_ANNOTATED_CDS"/>
    <property type="molecule type" value="Genomic_DNA"/>
</dbReference>
<dbReference type="EMBL" id="ADFV01040330">
    <property type="status" value="NOT_ANNOTATED_CDS"/>
    <property type="molecule type" value="Genomic_DNA"/>
</dbReference>
<feature type="repeat" description="WD" evidence="14">
    <location>
        <begin position="9"/>
        <end position="41"/>
    </location>
</feature>
<dbReference type="SMART" id="SM00320">
    <property type="entry name" value="WD40"/>
    <property type="match status" value="5"/>
</dbReference>
<dbReference type="Pfam" id="PF12341">
    <property type="entry name" value="Mcl1_mid"/>
    <property type="match status" value="1"/>
</dbReference>
<evidence type="ECO:0000313" key="19">
    <source>
        <dbReference type="Proteomes" id="UP000001073"/>
    </source>
</evidence>
<sequence>MPATRKPMRYGHTEGHTEVCFDDSGSFIVTCGSDGDVRIWEDLDDDDPKFINVGEKAYSCALKNGKLVTAVSNNTIQVHTFPEGVPDGILTRFTTNANHVVFNGDGTKIAAGSSDFLVKIVDVMDSSQQKTFRGHDAPVLSLSFDPKDIFLASASCDGSVRVWQISDQTCAISWPLLQKCNDVINAKSICRLAWQPKSGKLLAIPVEKSVKLYRRESWSHQFDLSDNFISQTLNIVTWSPCGQYLAAGSINGLIIVWNVETKDCMERVKHEKGYAICGLAWHPTCGQISYTDAEGNLGLLENVCDPSGKTSSSKVSSRVEKDYNDLFDGDDTSNAGDFLNDNAVEIPSFSKGIINDDEDDEDLMMASGRPRQRSHILEDDENSVDISMLKTGSSLLKEEEEDGQEGSIHNLPLVTSQRTFYDGSMPTPQQKPFQSGSTPLHLTHRFMVWNSIGIIRCYNDEQDNAIDVEFHDTSIHHATHLSNTLNYTIADLSHEAILLACESTDELASKLHCLHFSSWDSSKEWIIDLPQNEDIEAVCLGQGWAAAATSALLLRLFTIGGVQKEVFSLAGPVVSMAGHGEQLFIVYHRGTGFDGDQCLGVQLLELGKKKKQILHGDPLPLTRKSYLSWIGFSAEGTPCYVDSEGIVRMLNRGLGNTWTPICNTREHCKGKSDHYWVVGIHENPQQLRCIPCKGSRFPPTLPRPAVAILSFKLPYCQIATEKGQMEEQFWRSVIFHNHLDYLAKNGYEYEENTKNQATKEQQELLMKMLALSCKLEREFRCVELAELMTQNAVNLAIKYASRSRKLILAQKLSELAVEKAAELTATQVEEEEEEEDFRKKLNAGYSNTATEWSQPRFRNQVEEDAEDSGEADDEEKSEIHKPGEIHFQVFFFMKGAVTFSSQGRVNPFKVSACSKEPAMSMNSARSTNILDNMGKSSKKSTTLNRATNNEKSPIIKPLIPKPKPKQVLFQHFKLCLKYKMFSHNCDFRPKTGFQMWLEENRSNILSDNPDFSDEADIIKEGMIRFRVLSTEERKAWANKAKGETASDGAEAKKRKRVVDESDETENQEEKAKENLNLPKKQKPLDFSTNQKLSAFAFKQE</sequence>
<dbReference type="GO" id="GO:0005654">
    <property type="term" value="C:nucleoplasm"/>
    <property type="evidence" value="ECO:0007669"/>
    <property type="project" value="UniProtKB-SubCell"/>
</dbReference>
<comment type="subunit">
    <text evidence="11">Trimer. Interacts with the polymerase alpha catalytic subunit POLA1. Interacts with MCM10. Interacts with DNA2. Interacts with CDC45 and GINS2 subunit of GINS complex; these interactions associate WDHD1 with the CMG helicase complex.</text>
</comment>
<dbReference type="Pfam" id="PF24815">
    <property type="entry name" value="HMG_WDHD1"/>
    <property type="match status" value="1"/>
</dbReference>
<comment type="subcellular location">
    <subcellularLocation>
        <location evidence="1">Nucleus</location>
        <location evidence="1">Nucleoplasm</location>
    </subcellularLocation>
</comment>
<evidence type="ECO:0000313" key="18">
    <source>
        <dbReference type="Ensembl" id="ENSNLEP00000037603.1"/>
    </source>
</evidence>
<keyword evidence="9 15" id="KW-0539">Nucleus</keyword>
<feature type="compositionally biased region" description="Acidic residues" evidence="16">
    <location>
        <begin position="862"/>
        <end position="876"/>
    </location>
</feature>
<dbReference type="PROSITE" id="PS50118">
    <property type="entry name" value="HMG_BOX_2"/>
    <property type="match status" value="1"/>
</dbReference>
<evidence type="ECO:0000256" key="4">
    <source>
        <dbReference type="ARBA" id="ARBA00022574"/>
    </source>
</evidence>
<evidence type="ECO:0000256" key="2">
    <source>
        <dbReference type="ARBA" id="ARBA00022499"/>
    </source>
</evidence>
<dbReference type="InterPro" id="IPR001680">
    <property type="entry name" value="WD40_rpt"/>
</dbReference>
<dbReference type="EMBL" id="ADFV01040326">
    <property type="status" value="NOT_ANNOTATED_CDS"/>
    <property type="molecule type" value="Genomic_DNA"/>
</dbReference>
<reference evidence="18" key="3">
    <citation type="submission" date="2025-09" db="UniProtKB">
        <authorList>
            <consortium name="Ensembl"/>
        </authorList>
    </citation>
    <scope>IDENTIFICATION</scope>
</reference>
<dbReference type="SUPFAM" id="SSF50978">
    <property type="entry name" value="WD40 repeat-like"/>
    <property type="match status" value="1"/>
</dbReference>
<evidence type="ECO:0000256" key="9">
    <source>
        <dbReference type="ARBA" id="ARBA00023242"/>
    </source>
</evidence>
<dbReference type="InterPro" id="IPR036910">
    <property type="entry name" value="HMG_box_dom_sf"/>
</dbReference>
<dbReference type="InterPro" id="IPR019775">
    <property type="entry name" value="WD40_repeat_CS"/>
</dbReference>
<dbReference type="SUPFAM" id="SSF47095">
    <property type="entry name" value="HMG-box"/>
    <property type="match status" value="1"/>
</dbReference>
<dbReference type="EMBL" id="ADFV01040328">
    <property type="status" value="NOT_ANNOTATED_CDS"/>
    <property type="molecule type" value="Genomic_DNA"/>
</dbReference>
<evidence type="ECO:0000256" key="6">
    <source>
        <dbReference type="ARBA" id="ARBA00022843"/>
    </source>
</evidence>
<dbReference type="GO" id="GO:0003677">
    <property type="term" value="F:DNA binding"/>
    <property type="evidence" value="ECO:0007669"/>
    <property type="project" value="UniProtKB-UniRule"/>
</dbReference>
<evidence type="ECO:0000256" key="10">
    <source>
        <dbReference type="ARBA" id="ARBA00056293"/>
    </source>
</evidence>
<dbReference type="FunFam" id="2.130.10.10:FF:000338">
    <property type="entry name" value="WD repeat and HMG-box DNA binding protein 1"/>
    <property type="match status" value="1"/>
</dbReference>
<dbReference type="SMART" id="SM00398">
    <property type="entry name" value="HMG"/>
    <property type="match status" value="1"/>
</dbReference>
<reference evidence="18" key="2">
    <citation type="submission" date="2025-08" db="UniProtKB">
        <authorList>
            <consortium name="Ensembl"/>
        </authorList>
    </citation>
    <scope>IDENTIFICATION</scope>
</reference>
<dbReference type="EMBL" id="ADFV01040327">
    <property type="status" value="NOT_ANNOTATED_CDS"/>
    <property type="molecule type" value="Genomic_DNA"/>
</dbReference>
<dbReference type="CDD" id="cd21993">
    <property type="entry name" value="HMG-box_WDHD1"/>
    <property type="match status" value="1"/>
</dbReference>
<dbReference type="CDD" id="cd00200">
    <property type="entry name" value="WD40"/>
    <property type="match status" value="1"/>
</dbReference>
<evidence type="ECO:0000256" key="3">
    <source>
        <dbReference type="ARBA" id="ARBA00022553"/>
    </source>
</evidence>
<dbReference type="FunFam" id="1.10.30.10:FF:000028">
    <property type="entry name" value="WD repeat and HMG-box DNA-binding protein 1"/>
    <property type="match status" value="1"/>
</dbReference>
<evidence type="ECO:0000256" key="16">
    <source>
        <dbReference type="SAM" id="MobiDB-lite"/>
    </source>
</evidence>
<evidence type="ECO:0000256" key="12">
    <source>
        <dbReference type="ARBA" id="ARBA00069769"/>
    </source>
</evidence>
<feature type="domain" description="HMG box" evidence="17">
    <location>
        <begin position="986"/>
        <end position="1055"/>
    </location>
</feature>
<dbReference type="InterPro" id="IPR057646">
    <property type="entry name" value="WD40_WDHD1_1st"/>
</dbReference>
<dbReference type="EMBL" id="ADFV01040325">
    <property type="status" value="NOT_ANNOTATED_CDS"/>
    <property type="molecule type" value="Genomic_DNA"/>
</dbReference>
<dbReference type="InterPro" id="IPR009071">
    <property type="entry name" value="HMG_box_dom"/>
</dbReference>
<gene>
    <name evidence="18" type="primary">WDHD1</name>
</gene>
<evidence type="ECO:0000256" key="14">
    <source>
        <dbReference type="PROSITE-ProRule" id="PRU00221"/>
    </source>
</evidence>
<dbReference type="Ensembl" id="ENSNLET00000057536.1">
    <property type="protein sequence ID" value="ENSNLEP00000037603.1"/>
    <property type="gene ID" value="ENSNLEG00000012760.2"/>
</dbReference>
<dbReference type="PROSITE" id="PS50082">
    <property type="entry name" value="WD_REPEATS_2"/>
    <property type="match status" value="3"/>
</dbReference>
<organism evidence="18 19">
    <name type="scientific">Nomascus leucogenys</name>
    <name type="common">Northern white-cheeked gibbon</name>
    <name type="synonym">Hylobates leucogenys</name>
    <dbReference type="NCBI Taxonomy" id="61853"/>
    <lineage>
        <taxon>Eukaryota</taxon>
        <taxon>Metazoa</taxon>
        <taxon>Chordata</taxon>
        <taxon>Craniata</taxon>
        <taxon>Vertebrata</taxon>
        <taxon>Euteleostomi</taxon>
        <taxon>Mammalia</taxon>
        <taxon>Eutheria</taxon>
        <taxon>Euarchontoglires</taxon>
        <taxon>Primates</taxon>
        <taxon>Haplorrhini</taxon>
        <taxon>Catarrhini</taxon>
        <taxon>Hylobatidae</taxon>
        <taxon>Nomascus</taxon>
    </lineage>
</organism>
<evidence type="ECO:0000256" key="5">
    <source>
        <dbReference type="ARBA" id="ARBA00022737"/>
    </source>
</evidence>
<dbReference type="GO" id="GO:0003682">
    <property type="term" value="F:chromatin binding"/>
    <property type="evidence" value="ECO:0007669"/>
    <property type="project" value="TreeGrafter"/>
</dbReference>
<feature type="region of interest" description="Disordered" evidence="16">
    <location>
        <begin position="1036"/>
        <end position="1088"/>
    </location>
</feature>
<dbReference type="EMBL" id="ADFV01040331">
    <property type="status" value="NOT_ANNOTATED_CDS"/>
    <property type="molecule type" value="Genomic_DNA"/>
</dbReference>
<dbReference type="GO" id="GO:0006261">
    <property type="term" value="P:DNA-templated DNA replication"/>
    <property type="evidence" value="ECO:0007669"/>
    <property type="project" value="InterPro"/>
</dbReference>
<reference evidence="18 19" key="1">
    <citation type="submission" date="2012-10" db="EMBL/GenBank/DDBJ databases">
        <authorList>
            <consortium name="Gibbon Genome Sequencing Consortium"/>
        </authorList>
    </citation>
    <scope>NUCLEOTIDE SEQUENCE [LARGE SCALE GENOMIC DNA]</scope>
</reference>
<dbReference type="GeneTree" id="ENSGT00390000002030"/>
<dbReference type="Gene3D" id="2.130.10.10">
    <property type="entry name" value="YVTN repeat-like/Quinoprotein amine dehydrogenase"/>
    <property type="match status" value="3"/>
</dbReference>
<dbReference type="InterPro" id="IPR036322">
    <property type="entry name" value="WD40_repeat_dom_sf"/>
</dbReference>
<feature type="region of interest" description="Disordered" evidence="16">
    <location>
        <begin position="848"/>
        <end position="879"/>
    </location>
</feature>
<evidence type="ECO:0000256" key="1">
    <source>
        <dbReference type="ARBA" id="ARBA00004642"/>
    </source>
</evidence>
<proteinExistence type="predicted"/>
<dbReference type="OMA" id="RYAHTNG"/>
<evidence type="ECO:0000256" key="15">
    <source>
        <dbReference type="PROSITE-ProRule" id="PRU00267"/>
    </source>
</evidence>
<dbReference type="InterPro" id="IPR022100">
    <property type="entry name" value="WDHD1/CFT4_beta-prop_2nd"/>
</dbReference>
<protein>
    <recommendedName>
        <fullName evidence="12">WD repeat and HMG-box DNA-binding protein 1</fullName>
    </recommendedName>
    <alternativeName>
        <fullName evidence="13">Acidic nucleoplasmic DNA-binding protein 1</fullName>
    </alternativeName>
</protein>
<dbReference type="GO" id="GO:0043596">
    <property type="term" value="C:nuclear replication fork"/>
    <property type="evidence" value="ECO:0007669"/>
    <property type="project" value="TreeGrafter"/>
</dbReference>
<dbReference type="FunFam" id="2.130.10.10:FF:000478">
    <property type="entry name" value="WD repeat and HMG-box DNA binding protein 1"/>
    <property type="match status" value="1"/>
</dbReference>
<evidence type="ECO:0000256" key="11">
    <source>
        <dbReference type="ARBA" id="ARBA00065234"/>
    </source>
</evidence>
<dbReference type="GO" id="GO:0006281">
    <property type="term" value="P:DNA repair"/>
    <property type="evidence" value="ECO:0007669"/>
    <property type="project" value="TreeGrafter"/>
</dbReference>
<keyword evidence="8 15" id="KW-0238">DNA-binding</keyword>
<dbReference type="InterPro" id="IPR048591">
    <property type="entry name" value="WDHD1/CFT4_hel"/>
</dbReference>
<dbReference type="Proteomes" id="UP000001073">
    <property type="component" value="Chromosome 1a"/>
</dbReference>
<dbReference type="PROSITE" id="PS50294">
    <property type="entry name" value="WD_REPEATS_REGION"/>
    <property type="match status" value="2"/>
</dbReference>
<keyword evidence="7" id="KW-0007">Acetylation</keyword>
<evidence type="ECO:0000256" key="8">
    <source>
        <dbReference type="ARBA" id="ARBA00023125"/>
    </source>
</evidence>
<keyword evidence="2" id="KW-1017">Isopeptide bond</keyword>
<keyword evidence="19" id="KW-1185">Reference proteome</keyword>
<dbReference type="Gene3D" id="1.10.30.10">
    <property type="entry name" value="High mobility group box domain"/>
    <property type="match status" value="1"/>
</dbReference>
<evidence type="ECO:0000256" key="7">
    <source>
        <dbReference type="ARBA" id="ARBA00022990"/>
    </source>
</evidence>
<dbReference type="FunCoup" id="A0A2I3H1S5">
    <property type="interactions" value="2814"/>
</dbReference>
<feature type="repeat" description="WD" evidence="14">
    <location>
        <begin position="236"/>
        <end position="267"/>
    </location>
</feature>
<comment type="function">
    <text evidence="10">Core replisome component that acts as a replication initiation factor. Binds directly to the CMG complex and functions as a hub to recruit additional proteins to the replication fork.</text>
</comment>
<dbReference type="InterPro" id="IPR015943">
    <property type="entry name" value="WD40/YVTN_repeat-like_dom_sf"/>
</dbReference>
<evidence type="ECO:0000259" key="17">
    <source>
        <dbReference type="PROSITE" id="PS50118"/>
    </source>
</evidence>
<dbReference type="PROSITE" id="PS00678">
    <property type="entry name" value="WD_REPEATS_1"/>
    <property type="match status" value="1"/>
</dbReference>
<evidence type="ECO:0000256" key="13">
    <source>
        <dbReference type="ARBA" id="ARBA00080131"/>
    </source>
</evidence>
<dbReference type="STRING" id="61853.ENSNLEP00000037603"/>